<keyword evidence="1" id="KW-0863">Zinc-finger</keyword>
<accession>M2LEJ1</accession>
<dbReference type="OrthoDB" id="10018191at2759"/>
<feature type="compositionally biased region" description="Polar residues" evidence="2">
    <location>
        <begin position="10"/>
        <end position="23"/>
    </location>
</feature>
<feature type="domain" description="C2H2-type" evidence="3">
    <location>
        <begin position="232"/>
        <end position="259"/>
    </location>
</feature>
<evidence type="ECO:0000313" key="4">
    <source>
        <dbReference type="EMBL" id="EMC92412.1"/>
    </source>
</evidence>
<dbReference type="GeneID" id="19109171"/>
<dbReference type="KEGG" id="bcom:BAUCODRAFT_151810"/>
<protein>
    <recommendedName>
        <fullName evidence="3">C2H2-type domain-containing protein</fullName>
    </recommendedName>
</protein>
<keyword evidence="1" id="KW-0862">Zinc</keyword>
<evidence type="ECO:0000256" key="2">
    <source>
        <dbReference type="SAM" id="MobiDB-lite"/>
    </source>
</evidence>
<feature type="compositionally biased region" description="Basic and acidic residues" evidence="2">
    <location>
        <begin position="278"/>
        <end position="298"/>
    </location>
</feature>
<keyword evidence="5" id="KW-1185">Reference proteome</keyword>
<dbReference type="EMBL" id="KB445562">
    <property type="protein sequence ID" value="EMC92412.1"/>
    <property type="molecule type" value="Genomic_DNA"/>
</dbReference>
<dbReference type="HOGENOM" id="CLU_813763_0_0_1"/>
<dbReference type="InterPro" id="IPR013087">
    <property type="entry name" value="Znf_C2H2_type"/>
</dbReference>
<sequence length="341" mass="38767">MSHGLDLQPASMNDLGSQPQVTHGSYQNYDAQSMHMDCLMVTTPTPAQYSLAATSAFYQPQIIVPSQLSPIDDFPMAAQYSRYSSPQHGSNSMLGSFASSETSVSGYDCTTPPDVCEVYGYNADDNWVHVQDDPDWERVPGAPVASPSSPILSRNYGYHDPAQIHNARTKRRTPKRSRGRQTTCWVRDAGTNAEMEIIRDIEPEADYYVTMERDGQCKVKVLRQTPSSKKMHQCAKCDAKFERSEHLKRHDSKHNIDRRFHCFLPNCRHQKGISRSDNASDHFKTHLKDTPKGRRNGDADWPTVKAMIEKHYEPERARKLIVNLENWITKKPEGAKHRPHL</sequence>
<dbReference type="RefSeq" id="XP_007680760.1">
    <property type="nucleotide sequence ID" value="XM_007682570.1"/>
</dbReference>
<name>M2LEJ1_BAUPA</name>
<dbReference type="Proteomes" id="UP000011761">
    <property type="component" value="Unassembled WGS sequence"/>
</dbReference>
<dbReference type="eggNOG" id="KOG1721">
    <property type="taxonomic scope" value="Eukaryota"/>
</dbReference>
<evidence type="ECO:0000259" key="3">
    <source>
        <dbReference type="PROSITE" id="PS50157"/>
    </source>
</evidence>
<proteinExistence type="predicted"/>
<organism evidence="4 5">
    <name type="scientific">Baudoinia panamericana (strain UAMH 10762)</name>
    <name type="common">Angels' share fungus</name>
    <name type="synonym">Baudoinia compniacensis (strain UAMH 10762)</name>
    <dbReference type="NCBI Taxonomy" id="717646"/>
    <lineage>
        <taxon>Eukaryota</taxon>
        <taxon>Fungi</taxon>
        <taxon>Dikarya</taxon>
        <taxon>Ascomycota</taxon>
        <taxon>Pezizomycotina</taxon>
        <taxon>Dothideomycetes</taxon>
        <taxon>Dothideomycetidae</taxon>
        <taxon>Mycosphaerellales</taxon>
        <taxon>Teratosphaeriaceae</taxon>
        <taxon>Baudoinia</taxon>
    </lineage>
</organism>
<evidence type="ECO:0000256" key="1">
    <source>
        <dbReference type="PROSITE-ProRule" id="PRU00042"/>
    </source>
</evidence>
<dbReference type="AlphaFoldDB" id="M2LEJ1"/>
<dbReference type="PROSITE" id="PS50157">
    <property type="entry name" value="ZINC_FINGER_C2H2_2"/>
    <property type="match status" value="1"/>
</dbReference>
<dbReference type="PROSITE" id="PS00028">
    <property type="entry name" value="ZINC_FINGER_C2H2_1"/>
    <property type="match status" value="1"/>
</dbReference>
<reference evidence="4 5" key="1">
    <citation type="journal article" date="2012" name="PLoS Pathog.">
        <title>Diverse lifestyles and strategies of plant pathogenesis encoded in the genomes of eighteen Dothideomycetes fungi.</title>
        <authorList>
            <person name="Ohm R.A."/>
            <person name="Feau N."/>
            <person name="Henrissat B."/>
            <person name="Schoch C.L."/>
            <person name="Horwitz B.A."/>
            <person name="Barry K.W."/>
            <person name="Condon B.J."/>
            <person name="Copeland A.C."/>
            <person name="Dhillon B."/>
            <person name="Glaser F."/>
            <person name="Hesse C.N."/>
            <person name="Kosti I."/>
            <person name="LaButti K."/>
            <person name="Lindquist E.A."/>
            <person name="Lucas S."/>
            <person name="Salamov A.A."/>
            <person name="Bradshaw R.E."/>
            <person name="Ciuffetti L."/>
            <person name="Hamelin R.C."/>
            <person name="Kema G.H.J."/>
            <person name="Lawrence C."/>
            <person name="Scott J.A."/>
            <person name="Spatafora J.W."/>
            <person name="Turgeon B.G."/>
            <person name="de Wit P.J.G.M."/>
            <person name="Zhong S."/>
            <person name="Goodwin S.B."/>
            <person name="Grigoriev I.V."/>
        </authorList>
    </citation>
    <scope>NUCLEOTIDE SEQUENCE [LARGE SCALE GENOMIC DNA]</scope>
    <source>
        <strain evidence="4 5">UAMH 10762</strain>
    </source>
</reference>
<feature type="region of interest" description="Disordered" evidence="2">
    <location>
        <begin position="273"/>
        <end position="300"/>
    </location>
</feature>
<feature type="region of interest" description="Disordered" evidence="2">
    <location>
        <begin position="1"/>
        <end position="23"/>
    </location>
</feature>
<dbReference type="GO" id="GO:0008270">
    <property type="term" value="F:zinc ion binding"/>
    <property type="evidence" value="ECO:0007669"/>
    <property type="project" value="UniProtKB-KW"/>
</dbReference>
<evidence type="ECO:0000313" key="5">
    <source>
        <dbReference type="Proteomes" id="UP000011761"/>
    </source>
</evidence>
<gene>
    <name evidence="4" type="ORF">BAUCODRAFT_151810</name>
</gene>
<dbReference type="Gene3D" id="3.30.160.60">
    <property type="entry name" value="Classic Zinc Finger"/>
    <property type="match status" value="1"/>
</dbReference>
<dbReference type="STRING" id="717646.M2LEJ1"/>
<keyword evidence="1" id="KW-0479">Metal-binding</keyword>